<gene>
    <name evidence="3" type="ORF">LY79DRAFT_527521</name>
</gene>
<dbReference type="EMBL" id="JAHLJV010000113">
    <property type="protein sequence ID" value="KAK1570094.1"/>
    <property type="molecule type" value="Genomic_DNA"/>
</dbReference>
<dbReference type="PROSITE" id="PS50837">
    <property type="entry name" value="NACHT"/>
    <property type="match status" value="1"/>
</dbReference>
<evidence type="ECO:0000313" key="3">
    <source>
        <dbReference type="EMBL" id="KAK1570094.1"/>
    </source>
</evidence>
<dbReference type="PANTHER" id="PTHR10039:SF16">
    <property type="entry name" value="GPI INOSITOL-DEACYLASE"/>
    <property type="match status" value="1"/>
</dbReference>
<dbReference type="GeneID" id="85440182"/>
<accession>A0AAD8UZS5</accession>
<keyword evidence="4" id="KW-1185">Reference proteome</keyword>
<organism evidence="3 4">
    <name type="scientific">Colletotrichum navitas</name>
    <dbReference type="NCBI Taxonomy" id="681940"/>
    <lineage>
        <taxon>Eukaryota</taxon>
        <taxon>Fungi</taxon>
        <taxon>Dikarya</taxon>
        <taxon>Ascomycota</taxon>
        <taxon>Pezizomycotina</taxon>
        <taxon>Sordariomycetes</taxon>
        <taxon>Hypocreomycetidae</taxon>
        <taxon>Glomerellales</taxon>
        <taxon>Glomerellaceae</taxon>
        <taxon>Colletotrichum</taxon>
        <taxon>Colletotrichum graminicola species complex</taxon>
    </lineage>
</organism>
<feature type="domain" description="NACHT" evidence="2">
    <location>
        <begin position="225"/>
        <end position="369"/>
    </location>
</feature>
<reference evidence="3" key="1">
    <citation type="submission" date="2021-06" db="EMBL/GenBank/DDBJ databases">
        <title>Comparative genomics, transcriptomics and evolutionary studies reveal genomic signatures of adaptation to plant cell wall in hemibiotrophic fungi.</title>
        <authorList>
            <consortium name="DOE Joint Genome Institute"/>
            <person name="Baroncelli R."/>
            <person name="Diaz J.F."/>
            <person name="Benocci T."/>
            <person name="Peng M."/>
            <person name="Battaglia E."/>
            <person name="Haridas S."/>
            <person name="Andreopoulos W."/>
            <person name="Labutti K."/>
            <person name="Pangilinan J."/>
            <person name="Floch G.L."/>
            <person name="Makela M.R."/>
            <person name="Henrissat B."/>
            <person name="Grigoriev I.V."/>
            <person name="Crouch J.A."/>
            <person name="De Vries R.P."/>
            <person name="Sukno S.A."/>
            <person name="Thon M.R."/>
        </authorList>
    </citation>
    <scope>NUCLEOTIDE SEQUENCE</scope>
    <source>
        <strain evidence="3">CBS 125086</strain>
    </source>
</reference>
<keyword evidence="1" id="KW-0677">Repeat</keyword>
<dbReference type="InterPro" id="IPR007111">
    <property type="entry name" value="NACHT_NTPase"/>
</dbReference>
<dbReference type="Proteomes" id="UP001230504">
    <property type="component" value="Unassembled WGS sequence"/>
</dbReference>
<dbReference type="InterPro" id="IPR056884">
    <property type="entry name" value="NPHP3-like_N"/>
</dbReference>
<comment type="caution">
    <text evidence="3">The sequence shown here is derived from an EMBL/GenBank/DDBJ whole genome shotgun (WGS) entry which is preliminary data.</text>
</comment>
<dbReference type="AlphaFoldDB" id="A0AAD8UZS5"/>
<dbReference type="Gene3D" id="3.40.50.300">
    <property type="entry name" value="P-loop containing nucleotide triphosphate hydrolases"/>
    <property type="match status" value="1"/>
</dbReference>
<proteinExistence type="predicted"/>
<dbReference type="RefSeq" id="XP_060408261.1">
    <property type="nucleotide sequence ID" value="XM_060555942.1"/>
</dbReference>
<evidence type="ECO:0000256" key="1">
    <source>
        <dbReference type="ARBA" id="ARBA00022737"/>
    </source>
</evidence>
<sequence>MADPLSVSASIAGLVTLVDIVYLRLTKYIKSVKNAEKEIADLCKEVNMLGGAVSMLSRLARGFETENEPPIVSFRMHHIEGCSRILTEISNKMKKLEEGPRSKIKRLIWPFTSATTKEMIAELSRHKQNVNLALSAQSMDILLRCLAKEEDRQRSIAEVMADVQKTREIVVRISVDSRRQKILDFFLGYNPQPNFEMSIKLRHPRTGLWLEALPSFQNWLLNPGSRMWLTGIPGAGKTVLAGSIIENALARSSETVATGFFFCDYKNQKTQNTVNVLAGLAHQLARQNGKAFVALEEYYTELHPEKGLPRTPSPEDLERIIVRMADISDQTYLVIDGLDECGDNVEQILSALCSIAENSERISMLILSRDEQNIRERLIEPDGSFFNLKIAAHTEDITEYVTAEIEKRIGNKKLHFEDISLKAEILEGLVSGANGMFRWVSCQLDHLADCMSDDECREALRSLPPDLPETYLRILKRVPKAQQHHVQLTLNFIAFAEPRLTVAQLREILSLPSNGTFLRASGLIREDAISRHCSSLVRTSNDGDYLEFAHFSVQEFLISDDLETCEFGMFNISKRRCNRILAQRCAEYLMLSNFNHMPTATEEQFFYINERSLANPLYDYAAINWLRHAREQWDDPGLLNTAKRLFSPVKTAQFTTWAVTLVLHLRSGRYNLPEKYTLITEMADHSMTTLHFAATLSLPEITSFLLQESGLEKRKCTLGSPLQCAINCLYGSLRLREDNELWEVPRYARTYIGTPISPNHFTLQTIRIILNHGTECSESAIMDAINTWIQRSDFSVLHLLIAGGIDIKQQDLDALSVAMDEDLEFLLWKHNPEYIWTLGWLCEHLSSRIDELSILLDFC</sequence>
<protein>
    <recommendedName>
        <fullName evidence="2">NACHT domain-containing protein</fullName>
    </recommendedName>
</protein>
<dbReference type="Pfam" id="PF24883">
    <property type="entry name" value="NPHP3_N"/>
    <property type="match status" value="1"/>
</dbReference>
<evidence type="ECO:0000259" key="2">
    <source>
        <dbReference type="PROSITE" id="PS50837"/>
    </source>
</evidence>
<dbReference type="SUPFAM" id="SSF52540">
    <property type="entry name" value="P-loop containing nucleoside triphosphate hydrolases"/>
    <property type="match status" value="1"/>
</dbReference>
<dbReference type="InterPro" id="IPR027417">
    <property type="entry name" value="P-loop_NTPase"/>
</dbReference>
<name>A0AAD8UZS5_9PEZI</name>
<dbReference type="PANTHER" id="PTHR10039">
    <property type="entry name" value="AMELOGENIN"/>
    <property type="match status" value="1"/>
</dbReference>
<evidence type="ECO:0000313" key="4">
    <source>
        <dbReference type="Proteomes" id="UP001230504"/>
    </source>
</evidence>